<reference evidence="8 9" key="1">
    <citation type="submission" date="2015-12" db="EMBL/GenBank/DDBJ databases">
        <title>Complete genome of Roseateles depolymerans KCTC 42856.</title>
        <authorList>
            <person name="Kim K.M."/>
        </authorList>
    </citation>
    <scope>NUCLEOTIDE SEQUENCE [LARGE SCALE GENOMIC DNA]</scope>
    <source>
        <strain evidence="8 9">KCTC 42856</strain>
    </source>
</reference>
<gene>
    <name evidence="8" type="ORF">RD2015_1192</name>
</gene>
<dbReference type="Pfam" id="PF00725">
    <property type="entry name" value="3HCDH"/>
    <property type="match status" value="1"/>
</dbReference>
<evidence type="ECO:0000256" key="5">
    <source>
        <dbReference type="ARBA" id="ARBA00023027"/>
    </source>
</evidence>
<keyword evidence="3" id="KW-0442">Lipid degradation</keyword>
<dbReference type="Gene3D" id="3.40.50.720">
    <property type="entry name" value="NAD(P)-binding Rossmann-like Domain"/>
    <property type="match status" value="1"/>
</dbReference>
<dbReference type="PATRIC" id="fig|76731.3.peg.1216"/>
<keyword evidence="5" id="KW-0520">NAD</keyword>
<dbReference type="EMBL" id="CP013729">
    <property type="protein sequence ID" value="ALV05683.1"/>
    <property type="molecule type" value="Genomic_DNA"/>
</dbReference>
<dbReference type="InterPro" id="IPR001753">
    <property type="entry name" value="Enoyl-CoA_hydra/iso"/>
</dbReference>
<dbReference type="InterPro" id="IPR006108">
    <property type="entry name" value="3HC_DH_C"/>
</dbReference>
<dbReference type="CDD" id="cd06558">
    <property type="entry name" value="crotonase-like"/>
    <property type="match status" value="1"/>
</dbReference>
<dbReference type="Proteomes" id="UP000060699">
    <property type="component" value="Chromosome"/>
</dbReference>
<dbReference type="GO" id="GO:0070403">
    <property type="term" value="F:NAD+ binding"/>
    <property type="evidence" value="ECO:0007669"/>
    <property type="project" value="InterPro"/>
</dbReference>
<evidence type="ECO:0000256" key="3">
    <source>
        <dbReference type="ARBA" id="ARBA00022963"/>
    </source>
</evidence>
<keyword evidence="9" id="KW-1185">Reference proteome</keyword>
<evidence type="ECO:0000313" key="9">
    <source>
        <dbReference type="Proteomes" id="UP000060699"/>
    </source>
</evidence>
<keyword evidence="4" id="KW-0560">Oxidoreductase</keyword>
<dbReference type="SUPFAM" id="SSF51735">
    <property type="entry name" value="NAD(P)-binding Rossmann-fold domains"/>
    <property type="match status" value="1"/>
</dbReference>
<dbReference type="RefSeq" id="WP_058937236.1">
    <property type="nucleotide sequence ID" value="NZ_CP013729.1"/>
</dbReference>
<dbReference type="GO" id="GO:0006635">
    <property type="term" value="P:fatty acid beta-oxidation"/>
    <property type="evidence" value="ECO:0007669"/>
    <property type="project" value="UniProtKB-UniPathway"/>
</dbReference>
<dbReference type="InterPro" id="IPR036291">
    <property type="entry name" value="NAD(P)-bd_dom_sf"/>
</dbReference>
<organism evidence="8 9">
    <name type="scientific">Roseateles depolymerans</name>
    <dbReference type="NCBI Taxonomy" id="76731"/>
    <lineage>
        <taxon>Bacteria</taxon>
        <taxon>Pseudomonadati</taxon>
        <taxon>Pseudomonadota</taxon>
        <taxon>Betaproteobacteria</taxon>
        <taxon>Burkholderiales</taxon>
        <taxon>Sphaerotilaceae</taxon>
        <taxon>Roseateles</taxon>
    </lineage>
</organism>
<dbReference type="InterPro" id="IPR006176">
    <property type="entry name" value="3-OHacyl-CoA_DH_NAD-bd"/>
</dbReference>
<evidence type="ECO:0000256" key="2">
    <source>
        <dbReference type="ARBA" id="ARBA00022832"/>
    </source>
</evidence>
<dbReference type="Gene3D" id="3.90.226.10">
    <property type="entry name" value="2-enoyl-CoA Hydratase, Chain A, domain 1"/>
    <property type="match status" value="1"/>
</dbReference>
<accession>A0A0U3MRV9</accession>
<evidence type="ECO:0000256" key="1">
    <source>
        <dbReference type="ARBA" id="ARBA00005005"/>
    </source>
</evidence>
<dbReference type="PANTHER" id="PTHR48075">
    <property type="entry name" value="3-HYDROXYACYL-COA DEHYDROGENASE FAMILY PROTEIN"/>
    <property type="match status" value="1"/>
</dbReference>
<keyword evidence="6" id="KW-0443">Lipid metabolism</keyword>
<protein>
    <submittedName>
        <fullName evidence="8">3-hydroxyacyl-CoA dehydrogenase</fullName>
    </submittedName>
</protein>
<dbReference type="Pfam" id="PF02737">
    <property type="entry name" value="3HCDH_N"/>
    <property type="match status" value="1"/>
</dbReference>
<dbReference type="Gene3D" id="1.10.1040.50">
    <property type="match status" value="1"/>
</dbReference>
<dbReference type="GO" id="GO:0003857">
    <property type="term" value="F:(3S)-3-hydroxyacyl-CoA dehydrogenase (NAD+) activity"/>
    <property type="evidence" value="ECO:0007669"/>
    <property type="project" value="UniProtKB-EC"/>
</dbReference>
<dbReference type="InterPro" id="IPR029045">
    <property type="entry name" value="ClpP/crotonase-like_dom_sf"/>
</dbReference>
<evidence type="ECO:0000256" key="6">
    <source>
        <dbReference type="ARBA" id="ARBA00023098"/>
    </source>
</evidence>
<dbReference type="SUPFAM" id="SSF48179">
    <property type="entry name" value="6-phosphogluconate dehydrogenase C-terminal domain-like"/>
    <property type="match status" value="2"/>
</dbReference>
<dbReference type="AlphaFoldDB" id="A0A0U3MRV9"/>
<comment type="pathway">
    <text evidence="1">Lipid metabolism; fatty acid beta-oxidation.</text>
</comment>
<comment type="catalytic activity">
    <reaction evidence="7">
        <text>a (3S)-3-hydroxyacyl-CoA + NAD(+) = a 3-oxoacyl-CoA + NADH + H(+)</text>
        <dbReference type="Rhea" id="RHEA:22432"/>
        <dbReference type="ChEBI" id="CHEBI:15378"/>
        <dbReference type="ChEBI" id="CHEBI:57318"/>
        <dbReference type="ChEBI" id="CHEBI:57540"/>
        <dbReference type="ChEBI" id="CHEBI:57945"/>
        <dbReference type="ChEBI" id="CHEBI:90726"/>
        <dbReference type="EC" id="1.1.1.35"/>
    </reaction>
</comment>
<sequence>MSRFQVRKVAVLGAGVMGAQIAAHLVNVKVPVVLFDLPAKEGPKNGIVTKAVEGLKKLKPAPLGVPENAALIQQANYEEHLELLKDCDLIIEAIAERMDWKLDLYTKIAPFVAPHAIVASNTSGLSITKLSEVLPEEIKPRFCGIHFFNPPRYMYLVELINTPTTRPEVIDQLESFVTTAVGKGVVRANDTPNFVANRVGIAGMMATMIEAEKFGLSVDVVDDLTGKKLGRASSGTFRTADVVGLDTMAHVVKTMQDNLKDDPFYSTYATPKVLAGLIEKGALGQKAGAGFYKKVGKDIQRLDFATGEYVAGGKKADEIVARMLKKPAADRIKLLRESTNPQAQFLWSILRDSFHYVAVHLDTVADTAREIDFAMRWGFGSQQGPFELWQAAGWKQVAEWVKADIDAGKTLSSAPLPAWVFEGPVAENGGVHSKDGSWSAAEGKFKPRAKLPVYERQAFPESLVGEGAVEPLKAGTEEFKNEEVRVWSLDGDVLIASISAKLHLISPTVTEGLLKAVEIAEAKYKGLVIWSPDDVFSAGANLEALMPVFMTKGAKGIAPEEKKLQDMMLRIRYANVPVVAAMRGLALGGGCELAVHCARRVAHMESYVGLVEVGVGLIPGGGGLTYIARRAAEMASAGNANADIFAFLKDGFTNAATAKVATSALEARKLGYLLDSDVIVPNKDELLFVASAQVKAMADSGYRPPLKATFPVAGRSGIATVKAQLANMRDGGFISQHDFHLASLIADVVCGGEVEAGALVTEEYLMALERKHFCSLLEHPKTQERIMGMLQTGKPVRN</sequence>
<evidence type="ECO:0000256" key="4">
    <source>
        <dbReference type="ARBA" id="ARBA00023002"/>
    </source>
</evidence>
<dbReference type="STRING" id="76731.RD2015_1192"/>
<dbReference type="InterPro" id="IPR008927">
    <property type="entry name" value="6-PGluconate_DH-like_C_sf"/>
</dbReference>
<dbReference type="Pfam" id="PF00378">
    <property type="entry name" value="ECH_1"/>
    <property type="match status" value="1"/>
</dbReference>
<dbReference type="KEGG" id="rdp:RD2015_1192"/>
<keyword evidence="2" id="KW-0276">Fatty acid metabolism</keyword>
<dbReference type="PANTHER" id="PTHR48075:SF7">
    <property type="entry name" value="3-HYDROXYACYL-COA DEHYDROGENASE-RELATED"/>
    <property type="match status" value="1"/>
</dbReference>
<evidence type="ECO:0000256" key="7">
    <source>
        <dbReference type="ARBA" id="ARBA00049556"/>
    </source>
</evidence>
<evidence type="ECO:0000313" key="8">
    <source>
        <dbReference type="EMBL" id="ALV05683.1"/>
    </source>
</evidence>
<proteinExistence type="predicted"/>
<dbReference type="SUPFAM" id="SSF52096">
    <property type="entry name" value="ClpP/crotonase"/>
    <property type="match status" value="1"/>
</dbReference>
<name>A0A0U3MRV9_9BURK</name>
<dbReference type="UniPathway" id="UPA00659"/>
<dbReference type="OrthoDB" id="5287258at2"/>